<sequence length="441" mass="47786">MAIAILSGGPAVRDAQGRLPVDEAPLKTIHILAAAAVLGGAVLDGYVLGIVGPALSLAGNEMQLSALAQGLIASSALIGIFVGGLFFGNLADRFGRRPVFGWNLAAFILLSLMQLFVQDVWQLVALRLALGLAVGVEYAVGSSVLAEFSRRRGRGMLLGSFSIGWQVGFTLAFIVGALYQGDNWRMLLATSAVPAIITFVLRMTLPETPMWLQARGRKAEARAVVDRHFGNEFYIPEIELGAEHASPRELFTARTWRQSLYSGLFWFCQVGPFFGIFTFMMPVLQSLGVEESGSVDMWLNAIQIAGAFAGILLLHWMSRRGFVIWTFAIILLTLLGLGLFPQAPAWIVLGLFGIYMFVAPAANDIQYVYPPEIFDTHVRATGVGFSAAFSRISAAGVTFLLPWLMQTFGFSATLTMMAGFPLLGLVLSIMWAPETKGKHLS</sequence>
<keyword evidence="3 6" id="KW-0812">Transmembrane</keyword>
<name>A0A3D9XIA9_PARVE</name>
<keyword evidence="4 6" id="KW-1133">Transmembrane helix</keyword>
<keyword evidence="2" id="KW-0813">Transport</keyword>
<evidence type="ECO:0000256" key="2">
    <source>
        <dbReference type="ARBA" id="ARBA00022448"/>
    </source>
</evidence>
<feature type="transmembrane region" description="Helical" evidence="6">
    <location>
        <begin position="157"/>
        <end position="180"/>
    </location>
</feature>
<accession>A0A3D9XIA9</accession>
<dbReference type="RefSeq" id="WP_116222205.1">
    <property type="nucleotide sequence ID" value="NZ_CP038197.1"/>
</dbReference>
<dbReference type="AlphaFoldDB" id="A0A3D9XIA9"/>
<dbReference type="InterPro" id="IPR005828">
    <property type="entry name" value="MFS_sugar_transport-like"/>
</dbReference>
<comment type="caution">
    <text evidence="8">The sequence shown here is derived from an EMBL/GenBank/DDBJ whole genome shotgun (WGS) entry which is preliminary data.</text>
</comment>
<dbReference type="Gene3D" id="1.20.1250.20">
    <property type="entry name" value="MFS general substrate transporter like domains"/>
    <property type="match status" value="1"/>
</dbReference>
<feature type="transmembrane region" description="Helical" evidence="6">
    <location>
        <begin position="410"/>
        <end position="432"/>
    </location>
</feature>
<evidence type="ECO:0000256" key="4">
    <source>
        <dbReference type="ARBA" id="ARBA00022989"/>
    </source>
</evidence>
<dbReference type="EMBL" id="QTUJ01000002">
    <property type="protein sequence ID" value="REF70226.1"/>
    <property type="molecule type" value="Genomic_DNA"/>
</dbReference>
<dbReference type="SUPFAM" id="SSF103473">
    <property type="entry name" value="MFS general substrate transporter"/>
    <property type="match status" value="1"/>
</dbReference>
<dbReference type="GO" id="GO:0016020">
    <property type="term" value="C:membrane"/>
    <property type="evidence" value="ECO:0007669"/>
    <property type="project" value="UniProtKB-SubCell"/>
</dbReference>
<dbReference type="InterPro" id="IPR050814">
    <property type="entry name" value="Myo-inositol_Transporter"/>
</dbReference>
<dbReference type="CDD" id="cd17316">
    <property type="entry name" value="MFS_SV2_like"/>
    <property type="match status" value="1"/>
</dbReference>
<comment type="subcellular location">
    <subcellularLocation>
        <location evidence="1">Membrane</location>
    </subcellularLocation>
</comment>
<evidence type="ECO:0000313" key="9">
    <source>
        <dbReference type="Proteomes" id="UP000256941"/>
    </source>
</evidence>
<feature type="transmembrane region" description="Helical" evidence="6">
    <location>
        <begin position="31"/>
        <end position="55"/>
    </location>
</feature>
<evidence type="ECO:0000313" key="8">
    <source>
        <dbReference type="EMBL" id="REF70226.1"/>
    </source>
</evidence>
<gene>
    <name evidence="8" type="ORF">BDD41_2951</name>
</gene>
<feature type="transmembrane region" description="Helical" evidence="6">
    <location>
        <begin position="264"/>
        <end position="285"/>
    </location>
</feature>
<evidence type="ECO:0000256" key="1">
    <source>
        <dbReference type="ARBA" id="ARBA00004370"/>
    </source>
</evidence>
<evidence type="ECO:0000256" key="3">
    <source>
        <dbReference type="ARBA" id="ARBA00022692"/>
    </source>
</evidence>
<dbReference type="PANTHER" id="PTHR48020:SF12">
    <property type="entry name" value="PROTON MYO-INOSITOL COTRANSPORTER"/>
    <property type="match status" value="1"/>
</dbReference>
<dbReference type="PROSITE" id="PS50850">
    <property type="entry name" value="MFS"/>
    <property type="match status" value="1"/>
</dbReference>
<feature type="transmembrane region" description="Helical" evidence="6">
    <location>
        <begin position="186"/>
        <end position="205"/>
    </location>
</feature>
<feature type="transmembrane region" description="Helical" evidence="6">
    <location>
        <begin position="346"/>
        <end position="369"/>
    </location>
</feature>
<dbReference type="InterPro" id="IPR036259">
    <property type="entry name" value="MFS_trans_sf"/>
</dbReference>
<dbReference type="GO" id="GO:0022857">
    <property type="term" value="F:transmembrane transporter activity"/>
    <property type="evidence" value="ECO:0007669"/>
    <property type="project" value="InterPro"/>
</dbReference>
<feature type="transmembrane region" description="Helical" evidence="6">
    <location>
        <begin position="381"/>
        <end position="404"/>
    </location>
</feature>
<organism evidence="8 9">
    <name type="scientific">Paracoccus versutus</name>
    <name type="common">Thiobacillus versutus</name>
    <dbReference type="NCBI Taxonomy" id="34007"/>
    <lineage>
        <taxon>Bacteria</taxon>
        <taxon>Pseudomonadati</taxon>
        <taxon>Pseudomonadota</taxon>
        <taxon>Alphaproteobacteria</taxon>
        <taxon>Rhodobacterales</taxon>
        <taxon>Paracoccaceae</taxon>
        <taxon>Paracoccus</taxon>
    </lineage>
</organism>
<keyword evidence="5 6" id="KW-0472">Membrane</keyword>
<proteinExistence type="predicted"/>
<dbReference type="PANTHER" id="PTHR48020">
    <property type="entry name" value="PROTON MYO-INOSITOL COTRANSPORTER"/>
    <property type="match status" value="1"/>
</dbReference>
<feature type="transmembrane region" description="Helical" evidence="6">
    <location>
        <begin position="322"/>
        <end position="340"/>
    </location>
</feature>
<feature type="transmembrane region" description="Helical" evidence="6">
    <location>
        <begin position="99"/>
        <end position="117"/>
    </location>
</feature>
<protein>
    <submittedName>
        <fullName evidence="8">Putative MFS transporter</fullName>
    </submittedName>
</protein>
<feature type="transmembrane region" description="Helical" evidence="6">
    <location>
        <begin position="123"/>
        <end position="145"/>
    </location>
</feature>
<dbReference type="Pfam" id="PF00083">
    <property type="entry name" value="Sugar_tr"/>
    <property type="match status" value="1"/>
</dbReference>
<reference evidence="8 9" key="1">
    <citation type="submission" date="2018-08" db="EMBL/GenBank/DDBJ databases">
        <title>Genomic Encyclopedia of Archaeal and Bacterial Type Strains, Phase II (KMG-II): from individual species to whole genera.</title>
        <authorList>
            <person name="Goeker M."/>
        </authorList>
    </citation>
    <scope>NUCLEOTIDE SEQUENCE [LARGE SCALE GENOMIC DNA]</scope>
    <source>
        <strain evidence="8 9">DSM 17099</strain>
    </source>
</reference>
<evidence type="ECO:0000256" key="6">
    <source>
        <dbReference type="SAM" id="Phobius"/>
    </source>
</evidence>
<feature type="transmembrane region" description="Helical" evidence="6">
    <location>
        <begin position="67"/>
        <end position="87"/>
    </location>
</feature>
<evidence type="ECO:0000259" key="7">
    <source>
        <dbReference type="PROSITE" id="PS50850"/>
    </source>
</evidence>
<evidence type="ECO:0000256" key="5">
    <source>
        <dbReference type="ARBA" id="ARBA00023136"/>
    </source>
</evidence>
<feature type="transmembrane region" description="Helical" evidence="6">
    <location>
        <begin position="297"/>
        <end position="315"/>
    </location>
</feature>
<feature type="domain" description="Major facilitator superfamily (MFS) profile" evidence="7">
    <location>
        <begin position="33"/>
        <end position="436"/>
    </location>
</feature>
<dbReference type="Proteomes" id="UP000256941">
    <property type="component" value="Unassembled WGS sequence"/>
</dbReference>
<dbReference type="InterPro" id="IPR020846">
    <property type="entry name" value="MFS_dom"/>
</dbReference>